<reference evidence="1" key="1">
    <citation type="submission" date="2020-05" db="EMBL/GenBank/DDBJ databases">
        <authorList>
            <person name="Chiriac C."/>
            <person name="Salcher M."/>
            <person name="Ghai R."/>
            <person name="Kavagutti S V."/>
        </authorList>
    </citation>
    <scope>NUCLEOTIDE SEQUENCE</scope>
</reference>
<accession>A0A6J7QG27</accession>
<dbReference type="EMBL" id="CAFBOZ010000235">
    <property type="protein sequence ID" value="CAB5016650.1"/>
    <property type="molecule type" value="Genomic_DNA"/>
</dbReference>
<organism evidence="1">
    <name type="scientific">freshwater metagenome</name>
    <dbReference type="NCBI Taxonomy" id="449393"/>
    <lineage>
        <taxon>unclassified sequences</taxon>
        <taxon>metagenomes</taxon>
        <taxon>ecological metagenomes</taxon>
    </lineage>
</organism>
<evidence type="ECO:0000313" key="1">
    <source>
        <dbReference type="EMBL" id="CAB5016650.1"/>
    </source>
</evidence>
<name>A0A6J7QG27_9ZZZZ</name>
<proteinExistence type="predicted"/>
<sequence length="192" mass="21513">MRVIGLEHRERARQRRLVARHHVVDGRLLGGEVDVASADELVDHGFEAEALAVLRTEDAHATLAQQFDLGRHDDAATTAEHLYMASTARGQPLLEVAEVFDVAALVRAHRDSLHVFLQSSRDHLLNAAVVAEVNHLYPLRLQDAPHDVDGRVVAVEQTRRRNESHLVHGHMEGVRRIGHRVPHVRSLSRVTK</sequence>
<dbReference type="AlphaFoldDB" id="A0A6J7QG27"/>
<protein>
    <submittedName>
        <fullName evidence="1">Unannotated protein</fullName>
    </submittedName>
</protein>
<gene>
    <name evidence="1" type="ORF">UFOPK3992_01493</name>
</gene>